<dbReference type="RefSeq" id="WP_182845273.1">
    <property type="nucleotide sequence ID" value="NZ_BAAALP010000036.1"/>
</dbReference>
<accession>A0A7W3LRH6</accession>
<feature type="transmembrane region" description="Helical" evidence="16">
    <location>
        <begin position="95"/>
        <end position="128"/>
    </location>
</feature>
<keyword evidence="16" id="KW-0812">Transmembrane</keyword>
<evidence type="ECO:0000256" key="7">
    <source>
        <dbReference type="ARBA" id="ARBA00022490"/>
    </source>
</evidence>
<evidence type="ECO:0000256" key="6">
    <source>
        <dbReference type="ARBA" id="ARBA00022485"/>
    </source>
</evidence>
<evidence type="ECO:0000256" key="15">
    <source>
        <dbReference type="ARBA" id="ARBA00030800"/>
    </source>
</evidence>
<comment type="caution">
    <text evidence="18">The sequence shown here is derived from an EMBL/GenBank/DDBJ whole genome shotgun (WGS) entry which is preliminary data.</text>
</comment>
<evidence type="ECO:0000259" key="17">
    <source>
        <dbReference type="PROSITE" id="PS50109"/>
    </source>
</evidence>
<dbReference type="InterPro" id="IPR005467">
    <property type="entry name" value="His_kinase_dom"/>
</dbReference>
<dbReference type="InterPro" id="IPR004358">
    <property type="entry name" value="Sig_transdc_His_kin-like_C"/>
</dbReference>
<keyword evidence="8" id="KW-0808">Transferase</keyword>
<keyword evidence="16" id="KW-0472">Membrane</keyword>
<dbReference type="PANTHER" id="PTHR24421:SF62">
    <property type="entry name" value="SENSORY TRANSDUCTION HISTIDINE KINASE"/>
    <property type="match status" value="1"/>
</dbReference>
<dbReference type="GO" id="GO:0046872">
    <property type="term" value="F:metal ion binding"/>
    <property type="evidence" value="ECO:0007669"/>
    <property type="project" value="UniProtKB-KW"/>
</dbReference>
<dbReference type="InterPro" id="IPR003594">
    <property type="entry name" value="HATPase_dom"/>
</dbReference>
<dbReference type="CDD" id="cd16917">
    <property type="entry name" value="HATPase_UhpB-NarQ-NarX-like"/>
    <property type="match status" value="1"/>
</dbReference>
<protein>
    <recommendedName>
        <fullName evidence="5">Oxygen sensor histidine kinase NreB</fullName>
        <ecNumber evidence="4">2.7.13.3</ecNumber>
    </recommendedName>
    <alternativeName>
        <fullName evidence="15">Nitrogen regulation protein B</fullName>
    </alternativeName>
</protein>
<dbReference type="GO" id="GO:0005737">
    <property type="term" value="C:cytoplasm"/>
    <property type="evidence" value="ECO:0007669"/>
    <property type="project" value="UniProtKB-SubCell"/>
</dbReference>
<keyword evidence="9" id="KW-0479">Metal-binding</keyword>
<evidence type="ECO:0000256" key="10">
    <source>
        <dbReference type="ARBA" id="ARBA00022777"/>
    </source>
</evidence>
<evidence type="ECO:0000256" key="14">
    <source>
        <dbReference type="ARBA" id="ARBA00024827"/>
    </source>
</evidence>
<dbReference type="EMBL" id="JACJIA010000006">
    <property type="protein sequence ID" value="MBA8953016.1"/>
    <property type="molecule type" value="Genomic_DNA"/>
</dbReference>
<dbReference type="GO" id="GO:0000155">
    <property type="term" value="F:phosphorelay sensor kinase activity"/>
    <property type="evidence" value="ECO:0007669"/>
    <property type="project" value="InterPro"/>
</dbReference>
<dbReference type="GO" id="GO:0016020">
    <property type="term" value="C:membrane"/>
    <property type="evidence" value="ECO:0007669"/>
    <property type="project" value="InterPro"/>
</dbReference>
<evidence type="ECO:0000256" key="2">
    <source>
        <dbReference type="ARBA" id="ARBA00001966"/>
    </source>
</evidence>
<dbReference type="InterPro" id="IPR017205">
    <property type="entry name" value="Sig_transdc_His_kinase_ChrS"/>
</dbReference>
<keyword evidence="16" id="KW-1133">Transmembrane helix</keyword>
<dbReference type="Pfam" id="PF07730">
    <property type="entry name" value="HisKA_3"/>
    <property type="match status" value="1"/>
</dbReference>
<evidence type="ECO:0000256" key="3">
    <source>
        <dbReference type="ARBA" id="ARBA00004496"/>
    </source>
</evidence>
<gene>
    <name evidence="18" type="ORF">HNR61_004666</name>
</gene>
<dbReference type="Gene3D" id="1.20.5.1930">
    <property type="match status" value="1"/>
</dbReference>
<evidence type="ECO:0000256" key="1">
    <source>
        <dbReference type="ARBA" id="ARBA00000085"/>
    </source>
</evidence>
<dbReference type="PIRSF" id="PIRSF037434">
    <property type="entry name" value="STHK_ChrS"/>
    <property type="match status" value="1"/>
</dbReference>
<dbReference type="InterPro" id="IPR011712">
    <property type="entry name" value="Sig_transdc_His_kin_sub3_dim/P"/>
</dbReference>
<evidence type="ECO:0000256" key="9">
    <source>
        <dbReference type="ARBA" id="ARBA00022723"/>
    </source>
</evidence>
<feature type="transmembrane region" description="Helical" evidence="16">
    <location>
        <begin position="140"/>
        <end position="161"/>
    </location>
</feature>
<dbReference type="GO" id="GO:0051539">
    <property type="term" value="F:4 iron, 4 sulfur cluster binding"/>
    <property type="evidence" value="ECO:0007669"/>
    <property type="project" value="UniProtKB-KW"/>
</dbReference>
<evidence type="ECO:0000256" key="12">
    <source>
        <dbReference type="ARBA" id="ARBA00023012"/>
    </source>
</evidence>
<keyword evidence="13" id="KW-0411">Iron-sulfur</keyword>
<dbReference type="Pfam" id="PF02518">
    <property type="entry name" value="HATPase_c"/>
    <property type="match status" value="1"/>
</dbReference>
<comment type="catalytic activity">
    <reaction evidence="1">
        <text>ATP + protein L-histidine = ADP + protein N-phospho-L-histidine.</text>
        <dbReference type="EC" id="2.7.13.3"/>
    </reaction>
</comment>
<evidence type="ECO:0000256" key="5">
    <source>
        <dbReference type="ARBA" id="ARBA00017322"/>
    </source>
</evidence>
<name>A0A7W3LRH6_ACTNM</name>
<feature type="domain" description="Histidine kinase" evidence="17">
    <location>
        <begin position="317"/>
        <end position="405"/>
    </location>
</feature>
<evidence type="ECO:0000256" key="11">
    <source>
        <dbReference type="ARBA" id="ARBA00023004"/>
    </source>
</evidence>
<dbReference type="PANTHER" id="PTHR24421">
    <property type="entry name" value="NITRATE/NITRITE SENSOR PROTEIN NARX-RELATED"/>
    <property type="match status" value="1"/>
</dbReference>
<evidence type="ECO:0000256" key="4">
    <source>
        <dbReference type="ARBA" id="ARBA00012438"/>
    </source>
</evidence>
<comment type="cofactor">
    <cofactor evidence="2">
        <name>[4Fe-4S] cluster</name>
        <dbReference type="ChEBI" id="CHEBI:49883"/>
    </cofactor>
</comment>
<feature type="transmembrane region" description="Helical" evidence="16">
    <location>
        <begin position="12"/>
        <end position="33"/>
    </location>
</feature>
<keyword evidence="11" id="KW-0408">Iron</keyword>
<dbReference type="InterPro" id="IPR036890">
    <property type="entry name" value="HATPase_C_sf"/>
</dbReference>
<evidence type="ECO:0000313" key="19">
    <source>
        <dbReference type="Proteomes" id="UP000572680"/>
    </source>
</evidence>
<evidence type="ECO:0000313" key="18">
    <source>
        <dbReference type="EMBL" id="MBA8953016.1"/>
    </source>
</evidence>
<keyword evidence="7" id="KW-0963">Cytoplasm</keyword>
<dbReference type="Proteomes" id="UP000572680">
    <property type="component" value="Unassembled WGS sequence"/>
</dbReference>
<evidence type="ECO:0000256" key="8">
    <source>
        <dbReference type="ARBA" id="ARBA00022679"/>
    </source>
</evidence>
<comment type="subcellular location">
    <subcellularLocation>
        <location evidence="3">Cytoplasm</location>
    </subcellularLocation>
</comment>
<reference evidence="18 19" key="1">
    <citation type="submission" date="2020-08" db="EMBL/GenBank/DDBJ databases">
        <title>Genomic Encyclopedia of Type Strains, Phase IV (KMG-IV): sequencing the most valuable type-strain genomes for metagenomic binning, comparative biology and taxonomic classification.</title>
        <authorList>
            <person name="Goeker M."/>
        </authorList>
    </citation>
    <scope>NUCLEOTIDE SEQUENCE [LARGE SCALE GENOMIC DNA]</scope>
    <source>
        <strain evidence="18 19">DSM 44197</strain>
    </source>
</reference>
<keyword evidence="19" id="KW-1185">Reference proteome</keyword>
<keyword evidence="12" id="KW-0902">Two-component regulatory system</keyword>
<keyword evidence="10 18" id="KW-0418">Kinase</keyword>
<dbReference type="InterPro" id="IPR050482">
    <property type="entry name" value="Sensor_HK_TwoCompSys"/>
</dbReference>
<feature type="transmembrane region" description="Helical" evidence="16">
    <location>
        <begin position="69"/>
        <end position="88"/>
    </location>
</feature>
<dbReference type="GO" id="GO:0046983">
    <property type="term" value="F:protein dimerization activity"/>
    <property type="evidence" value="ECO:0007669"/>
    <property type="project" value="InterPro"/>
</dbReference>
<sequence length="414" mass="44559">MDGHDARSRWDRIWLLSVYAAVAAASLVVVVRWPQPSSELLLDFGLAGLVAVWHWWMVTAHPRWPERSAGPMTLYFVVLFGLACWLFAREPIYVLLLLACYPTAFVTLPGWLAYPGVAAVSVALAFPAVLDTGWPPPPSLLVSAGSGTALVCAVGGALRALEAEALQRRRAYEDLSATHARLSDLARRNADLQDELLDRAREAGVLTERTRMARELHDTLAQGLAGILTHLEAADGHVPPDHPARTHVEVARDTARENLAEARRWMMALRPTPLDAGTLSAAIATVVERWQDGTGTRATVKATGTPVRLRPEAEEALLRAAQEALANVARHARAGEVRVTLSFMDDVVALDVRDDGVGFDPAGAGGGGFGLTAMRHRVARFAGTLEIESAPGRGTALSVSIPAVRPEPQESECV</sequence>
<dbReference type="AlphaFoldDB" id="A0A7W3LRH6"/>
<dbReference type="SMART" id="SM00387">
    <property type="entry name" value="HATPase_c"/>
    <property type="match status" value="1"/>
</dbReference>
<dbReference type="PROSITE" id="PS50109">
    <property type="entry name" value="HIS_KIN"/>
    <property type="match status" value="1"/>
</dbReference>
<evidence type="ECO:0000256" key="13">
    <source>
        <dbReference type="ARBA" id="ARBA00023014"/>
    </source>
</evidence>
<organism evidence="18 19">
    <name type="scientific">Actinomadura namibiensis</name>
    <dbReference type="NCBI Taxonomy" id="182080"/>
    <lineage>
        <taxon>Bacteria</taxon>
        <taxon>Bacillati</taxon>
        <taxon>Actinomycetota</taxon>
        <taxon>Actinomycetes</taxon>
        <taxon>Streptosporangiales</taxon>
        <taxon>Thermomonosporaceae</taxon>
        <taxon>Actinomadura</taxon>
    </lineage>
</organism>
<dbReference type="Gene3D" id="3.30.565.10">
    <property type="entry name" value="Histidine kinase-like ATPase, C-terminal domain"/>
    <property type="match status" value="1"/>
</dbReference>
<comment type="function">
    <text evidence="14">Member of the two-component regulatory system NreB/NreC involved in the control of dissimilatory nitrate/nitrite reduction in response to oxygen. NreB functions as a direct oxygen sensor histidine kinase which is autophosphorylated, in the absence of oxygen, probably at the conserved histidine residue, and transfers its phosphate group probably to a conserved aspartate residue of NreC. NreB/NreC activates the expression of the nitrate (narGHJI) and nitrite (nir) reductase operons, as well as the putative nitrate transporter gene narT.</text>
</comment>
<keyword evidence="6" id="KW-0004">4Fe-4S</keyword>
<evidence type="ECO:0000256" key="16">
    <source>
        <dbReference type="SAM" id="Phobius"/>
    </source>
</evidence>
<dbReference type="PRINTS" id="PR00344">
    <property type="entry name" value="BCTRLSENSOR"/>
</dbReference>
<dbReference type="SUPFAM" id="SSF55874">
    <property type="entry name" value="ATPase domain of HSP90 chaperone/DNA topoisomerase II/histidine kinase"/>
    <property type="match status" value="1"/>
</dbReference>
<dbReference type="EC" id="2.7.13.3" evidence="4"/>
<proteinExistence type="predicted"/>